<evidence type="ECO:0000313" key="2">
    <source>
        <dbReference type="EMBL" id="GMI69255.1"/>
    </source>
</evidence>
<reference evidence="2" key="1">
    <citation type="submission" date="2023-05" db="EMBL/GenBank/DDBJ databases">
        <title>Genome and transcriptome analyses reveal genes involved in the formation of fine ridges on petal epidermal cells in Hibiscus trionum.</title>
        <authorList>
            <person name="Koshimizu S."/>
            <person name="Masuda S."/>
            <person name="Ishii T."/>
            <person name="Shirasu K."/>
            <person name="Hoshino A."/>
            <person name="Arita M."/>
        </authorList>
    </citation>
    <scope>NUCLEOTIDE SEQUENCE</scope>
    <source>
        <strain evidence="2">Hamamatsu line</strain>
    </source>
</reference>
<dbReference type="EMBL" id="BSYR01000006">
    <property type="protein sequence ID" value="GMI69255.1"/>
    <property type="molecule type" value="Genomic_DNA"/>
</dbReference>
<dbReference type="Proteomes" id="UP001165190">
    <property type="component" value="Unassembled WGS sequence"/>
</dbReference>
<proteinExistence type="predicted"/>
<evidence type="ECO:0000256" key="1">
    <source>
        <dbReference type="SAM" id="MobiDB-lite"/>
    </source>
</evidence>
<evidence type="ECO:0000313" key="3">
    <source>
        <dbReference type="Proteomes" id="UP001165190"/>
    </source>
</evidence>
<comment type="caution">
    <text evidence="2">The sequence shown here is derived from an EMBL/GenBank/DDBJ whole genome shotgun (WGS) entry which is preliminary data.</text>
</comment>
<protein>
    <submittedName>
        <fullName evidence="2">Uncharacterized protein</fullName>
    </submittedName>
</protein>
<dbReference type="AlphaFoldDB" id="A0A9W7H1B1"/>
<feature type="region of interest" description="Disordered" evidence="1">
    <location>
        <begin position="1"/>
        <end position="47"/>
    </location>
</feature>
<name>A0A9W7H1B1_HIBTR</name>
<sequence>MKRRSHEINPEDPSPIRISSPAAQPKVRSHEALSDSRSNLADGPKTSEFAFFKKLKKDAGKRFDSHSMQRVKNPPHKLNSSKCCRGVGRFKSEGTRIVRNISKSSEGTDIARNYSKDFRSPSSAAKGSSESGSLRSIEKVNSKDSRSPFPINNVNVMDVNLDSFPSPVERAVNNSEVNLKNAFSAVEPIFSLEDWLEHHNDDKKPGGSYSDQTELFSRKRQKLLQWACNSLPEIEELHSKGYDVISTLLSRLFPWSNEKNGYRSAESAPLESFTKSELFTCPKSDVPSNKLDRLQTRKILEVQDTPSHLGNGTSSYWSDISRETIISNIDSTTYNNHSTLQKNLELPTGKLREKNLTSFIDSDSAFGFPFVRHGSFLPFIFSKDPDDLHNPNGSLPARETFLPLLEWDSLYGKSSYWSDGSRETMLSNIYSPPYNNHFTLQNKLESPSFELREKKLISCIEGDSTFGFPFVKHGSFLPFSSFKEPDDLHDPTGSFPGREPHFPLLEWDSINMNKRSSSATSWNTNWTLVSALQCSWDYQQSLNIPFRSYKNLDDSHDPFGSSPGRQPQLPLLEWHSTDINESSLSSSCPDTNWTLIPAVQSSWNHQQSLNNWCDSFGTLGLCSAPVIRNYPRDFYALVPSTSSSYDKDEFRRSILDTEEEIMAGLQHLPLALSQSSKCLNLIADCNHYEIACQGSETSDILPSPENHLGFMSNALDEENNTPGFGNQLPFALNVQWKSYNQVV</sequence>
<dbReference type="OrthoDB" id="1938423at2759"/>
<feature type="region of interest" description="Disordered" evidence="1">
    <location>
        <begin position="112"/>
        <end position="149"/>
    </location>
</feature>
<gene>
    <name evidence="2" type="ORF">HRI_000594800</name>
</gene>
<keyword evidence="3" id="KW-1185">Reference proteome</keyword>
<feature type="region of interest" description="Disordered" evidence="1">
    <location>
        <begin position="60"/>
        <end position="85"/>
    </location>
</feature>
<feature type="compositionally biased region" description="Basic and acidic residues" evidence="1">
    <location>
        <begin position="136"/>
        <end position="146"/>
    </location>
</feature>
<accession>A0A9W7H1B1</accession>
<organism evidence="2 3">
    <name type="scientific">Hibiscus trionum</name>
    <name type="common">Flower of an hour</name>
    <dbReference type="NCBI Taxonomy" id="183268"/>
    <lineage>
        <taxon>Eukaryota</taxon>
        <taxon>Viridiplantae</taxon>
        <taxon>Streptophyta</taxon>
        <taxon>Embryophyta</taxon>
        <taxon>Tracheophyta</taxon>
        <taxon>Spermatophyta</taxon>
        <taxon>Magnoliopsida</taxon>
        <taxon>eudicotyledons</taxon>
        <taxon>Gunneridae</taxon>
        <taxon>Pentapetalae</taxon>
        <taxon>rosids</taxon>
        <taxon>malvids</taxon>
        <taxon>Malvales</taxon>
        <taxon>Malvaceae</taxon>
        <taxon>Malvoideae</taxon>
        <taxon>Hibiscus</taxon>
    </lineage>
</organism>
<feature type="compositionally biased region" description="Low complexity" evidence="1">
    <location>
        <begin position="120"/>
        <end position="133"/>
    </location>
</feature>